<dbReference type="EMBL" id="JAULSW010000024">
    <property type="protein sequence ID" value="KAK3365411.1"/>
    <property type="molecule type" value="Genomic_DNA"/>
</dbReference>
<feature type="compositionally biased region" description="Basic and acidic residues" evidence="1">
    <location>
        <begin position="239"/>
        <end position="265"/>
    </location>
</feature>
<feature type="compositionally biased region" description="Basic and acidic residues" evidence="1">
    <location>
        <begin position="273"/>
        <end position="292"/>
    </location>
</feature>
<feature type="compositionally biased region" description="Basic and acidic residues" evidence="1">
    <location>
        <begin position="80"/>
        <end position="96"/>
    </location>
</feature>
<name>A0AAE0MZK4_9PEZI</name>
<sequence length="366" mass="40475">MMDYETKLRMHYPSGITESWSGQPPLYRRQSADRPPMNKRPIDDHQVLSSRKETHSLMIDTKGSCSVRRLPDGTFGVGEHMSDEFAPKQDSSEPKQPEVTGKLVPGFAKTSASRSVPRSSTTFSRPLAAPSSSHANSVSPLENSRNTMTSALDIDFDFDLDTSGKYELEEKLAPVIPSAAQWAAWQGRPEAIMLLKDQGSQGINNGSATETGDRASGQEPDAAPTIQSKSSENNEAEEESRSSEAEKEAVKIDQRSDTKMQKTCDEVVAANADLEKKLKDSEPQNGPEKTDDGWDSSLASEYSSDEWDFDVTSETSSNEWEAVTEDNYLENAPTLPSPRGSRDINHEWPLKFHLNPNVHVAARRKL</sequence>
<feature type="compositionally biased region" description="Polar residues" evidence="1">
    <location>
        <begin position="110"/>
        <end position="144"/>
    </location>
</feature>
<evidence type="ECO:0000313" key="3">
    <source>
        <dbReference type="EMBL" id="KAK3367893.1"/>
    </source>
</evidence>
<dbReference type="Proteomes" id="UP001285441">
    <property type="component" value="Unassembled WGS sequence"/>
</dbReference>
<reference evidence="2" key="2">
    <citation type="submission" date="2023-06" db="EMBL/GenBank/DDBJ databases">
        <authorList>
            <consortium name="Lawrence Berkeley National Laboratory"/>
            <person name="Haridas S."/>
            <person name="Hensen N."/>
            <person name="Bonometti L."/>
            <person name="Westerberg I."/>
            <person name="Brannstrom I.O."/>
            <person name="Guillou S."/>
            <person name="Cros-Aarteil S."/>
            <person name="Calhoun S."/>
            <person name="Kuo A."/>
            <person name="Mondo S."/>
            <person name="Pangilinan J."/>
            <person name="Riley R."/>
            <person name="LaButti K."/>
            <person name="Andreopoulos B."/>
            <person name="Lipzen A."/>
            <person name="Chen C."/>
            <person name="Yanf M."/>
            <person name="Daum C."/>
            <person name="Ng V."/>
            <person name="Clum A."/>
            <person name="Steindorff A."/>
            <person name="Ohm R."/>
            <person name="Martin F."/>
            <person name="Silar P."/>
            <person name="Natvig D."/>
            <person name="Lalanne C."/>
            <person name="Gautier V."/>
            <person name="Ament-velasquez S.L."/>
            <person name="Kruys A."/>
            <person name="Hutchinson M.I."/>
            <person name="Powell A.J."/>
            <person name="Barry K."/>
            <person name="Miller A.N."/>
            <person name="Grigoriev I.V."/>
            <person name="Debuchy R."/>
            <person name="Gladieux P."/>
            <person name="Thoren M.H."/>
            <person name="Johannesson H."/>
        </authorList>
    </citation>
    <scope>NUCLEOTIDE SEQUENCE</scope>
    <source>
        <strain evidence="2">CBS 232.78</strain>
    </source>
</reference>
<keyword evidence="4" id="KW-1185">Reference proteome</keyword>
<feature type="region of interest" description="Disordered" evidence="1">
    <location>
        <begin position="196"/>
        <end position="343"/>
    </location>
</feature>
<proteinExistence type="predicted"/>
<dbReference type="AlphaFoldDB" id="A0AAE0MZK4"/>
<gene>
    <name evidence="2" type="ORF">B0H63DRAFT_135754</name>
    <name evidence="3" type="ORF">B0H63DRAFT_565750</name>
</gene>
<reference evidence="2" key="1">
    <citation type="journal article" date="2023" name="Mol. Phylogenet. Evol.">
        <title>Genome-scale phylogeny and comparative genomics of the fungal order Sordariales.</title>
        <authorList>
            <person name="Hensen N."/>
            <person name="Bonometti L."/>
            <person name="Westerberg I."/>
            <person name="Brannstrom I.O."/>
            <person name="Guillou S."/>
            <person name="Cros-Aarteil S."/>
            <person name="Calhoun S."/>
            <person name="Haridas S."/>
            <person name="Kuo A."/>
            <person name="Mondo S."/>
            <person name="Pangilinan J."/>
            <person name="Riley R."/>
            <person name="LaButti K."/>
            <person name="Andreopoulos B."/>
            <person name="Lipzen A."/>
            <person name="Chen C."/>
            <person name="Yan M."/>
            <person name="Daum C."/>
            <person name="Ng V."/>
            <person name="Clum A."/>
            <person name="Steindorff A."/>
            <person name="Ohm R.A."/>
            <person name="Martin F."/>
            <person name="Silar P."/>
            <person name="Natvig D.O."/>
            <person name="Lalanne C."/>
            <person name="Gautier V."/>
            <person name="Ament-Velasquez S.L."/>
            <person name="Kruys A."/>
            <person name="Hutchinson M.I."/>
            <person name="Powell A.J."/>
            <person name="Barry K."/>
            <person name="Miller A.N."/>
            <person name="Grigoriev I.V."/>
            <person name="Debuchy R."/>
            <person name="Gladieux P."/>
            <person name="Hiltunen Thoren M."/>
            <person name="Johannesson H."/>
        </authorList>
    </citation>
    <scope>NUCLEOTIDE SEQUENCE</scope>
    <source>
        <strain evidence="2">CBS 232.78</strain>
    </source>
</reference>
<organism evidence="2 4">
    <name type="scientific">Podospora didyma</name>
    <dbReference type="NCBI Taxonomy" id="330526"/>
    <lineage>
        <taxon>Eukaryota</taxon>
        <taxon>Fungi</taxon>
        <taxon>Dikarya</taxon>
        <taxon>Ascomycota</taxon>
        <taxon>Pezizomycotina</taxon>
        <taxon>Sordariomycetes</taxon>
        <taxon>Sordariomycetidae</taxon>
        <taxon>Sordariales</taxon>
        <taxon>Podosporaceae</taxon>
        <taxon>Podospora</taxon>
    </lineage>
</organism>
<protein>
    <submittedName>
        <fullName evidence="2">Uncharacterized protein</fullName>
    </submittedName>
</protein>
<comment type="caution">
    <text evidence="2">The sequence shown here is derived from an EMBL/GenBank/DDBJ whole genome shotgun (WGS) entry which is preliminary data.</text>
</comment>
<accession>A0AAE0MZK4</accession>
<evidence type="ECO:0000256" key="1">
    <source>
        <dbReference type="SAM" id="MobiDB-lite"/>
    </source>
</evidence>
<evidence type="ECO:0000313" key="2">
    <source>
        <dbReference type="EMBL" id="KAK3365411.1"/>
    </source>
</evidence>
<feature type="compositionally biased region" description="Basic and acidic residues" evidence="1">
    <location>
        <begin position="40"/>
        <end position="55"/>
    </location>
</feature>
<dbReference type="EMBL" id="JAULSW010000011">
    <property type="protein sequence ID" value="KAK3367893.1"/>
    <property type="molecule type" value="Genomic_DNA"/>
</dbReference>
<evidence type="ECO:0000313" key="4">
    <source>
        <dbReference type="Proteomes" id="UP001285441"/>
    </source>
</evidence>
<feature type="compositionally biased region" description="Polar residues" evidence="1">
    <location>
        <begin position="198"/>
        <end position="210"/>
    </location>
</feature>
<feature type="region of interest" description="Disordered" evidence="1">
    <location>
        <begin position="14"/>
        <end position="144"/>
    </location>
</feature>